<evidence type="ECO:0000313" key="3">
    <source>
        <dbReference type="Proteomes" id="UP000031670"/>
    </source>
</evidence>
<dbReference type="InterPro" id="IPR032809">
    <property type="entry name" value="Put_HupE_UreJ"/>
</dbReference>
<dbReference type="EMBL" id="BBSA01000031">
    <property type="protein sequence ID" value="GAM66051.1"/>
    <property type="molecule type" value="Genomic_DNA"/>
</dbReference>
<keyword evidence="1" id="KW-0732">Signal</keyword>
<organism evidence="2 3">
    <name type="scientific">Vibrio ishigakensis</name>
    <dbReference type="NCBI Taxonomy" id="1481914"/>
    <lineage>
        <taxon>Bacteria</taxon>
        <taxon>Pseudomonadati</taxon>
        <taxon>Pseudomonadota</taxon>
        <taxon>Gammaproteobacteria</taxon>
        <taxon>Vibrionales</taxon>
        <taxon>Vibrionaceae</taxon>
        <taxon>Vibrio</taxon>
    </lineage>
</organism>
<evidence type="ECO:0000256" key="1">
    <source>
        <dbReference type="SAM" id="SignalP"/>
    </source>
</evidence>
<feature type="chain" id="PRO_5002123231" evidence="1">
    <location>
        <begin position="36"/>
        <end position="77"/>
    </location>
</feature>
<name>A0A0B8PID9_9VIBR</name>
<sequence length="77" mass="8329">MNFFSLSAVTNSALRKGTLYLFLALAAVASKDVFAHAVAQGDKGYIQEITGTNIIAFMYLGAKHMVTGYDHILFLLG</sequence>
<accession>A0A0B8PID9</accession>
<gene>
    <name evidence="2" type="ORF">JCM19232_1569</name>
</gene>
<protein>
    <submittedName>
        <fullName evidence="2">Uncharacterized protein</fullName>
    </submittedName>
</protein>
<dbReference type="AlphaFoldDB" id="A0A0B8PID9"/>
<dbReference type="Proteomes" id="UP000031670">
    <property type="component" value="Unassembled WGS sequence"/>
</dbReference>
<reference evidence="2 3" key="1">
    <citation type="submission" date="2015-01" db="EMBL/GenBank/DDBJ databases">
        <title>Vibrio sp. C5 JCM 19232 whole genome shotgun sequence.</title>
        <authorList>
            <person name="Sawabe T."/>
            <person name="Meirelles P."/>
            <person name="Feng G."/>
            <person name="Sayaka M."/>
            <person name="Hattori M."/>
            <person name="Ohkuma M."/>
        </authorList>
    </citation>
    <scope>NUCLEOTIDE SEQUENCE [LARGE SCALE GENOMIC DNA]</scope>
    <source>
        <strain evidence="2 3">JCM19232</strain>
    </source>
</reference>
<feature type="signal peptide" evidence="1">
    <location>
        <begin position="1"/>
        <end position="35"/>
    </location>
</feature>
<comment type="caution">
    <text evidence="2">The sequence shown here is derived from an EMBL/GenBank/DDBJ whole genome shotgun (WGS) entry which is preliminary data.</text>
</comment>
<proteinExistence type="predicted"/>
<reference evidence="2 3" key="2">
    <citation type="submission" date="2015-01" db="EMBL/GenBank/DDBJ databases">
        <authorList>
            <consortium name="NBRP consortium"/>
            <person name="Sawabe T."/>
            <person name="Meirelles P."/>
            <person name="Feng G."/>
            <person name="Sayaka M."/>
            <person name="Hattori M."/>
            <person name="Ohkuma M."/>
        </authorList>
    </citation>
    <scope>NUCLEOTIDE SEQUENCE [LARGE SCALE GENOMIC DNA]</scope>
    <source>
        <strain evidence="2 3">JCM19232</strain>
    </source>
</reference>
<dbReference type="Pfam" id="PF13795">
    <property type="entry name" value="HupE_UreJ_2"/>
    <property type="match status" value="1"/>
</dbReference>
<evidence type="ECO:0000313" key="2">
    <source>
        <dbReference type="EMBL" id="GAM66051.1"/>
    </source>
</evidence>